<name>A0A8K1CG87_PYTOL</name>
<dbReference type="GO" id="GO:0006281">
    <property type="term" value="P:DNA repair"/>
    <property type="evidence" value="ECO:0007669"/>
    <property type="project" value="TreeGrafter"/>
</dbReference>
<comment type="caution">
    <text evidence="2">The sequence shown here is derived from an EMBL/GenBank/DDBJ whole genome shotgun (WGS) entry which is preliminary data.</text>
</comment>
<evidence type="ECO:0000313" key="2">
    <source>
        <dbReference type="EMBL" id="TMW62448.1"/>
    </source>
</evidence>
<organism evidence="2 3">
    <name type="scientific">Pythium oligandrum</name>
    <name type="common">Mycoparasitic fungus</name>
    <dbReference type="NCBI Taxonomy" id="41045"/>
    <lineage>
        <taxon>Eukaryota</taxon>
        <taxon>Sar</taxon>
        <taxon>Stramenopiles</taxon>
        <taxon>Oomycota</taxon>
        <taxon>Peronosporomycetes</taxon>
        <taxon>Pythiales</taxon>
        <taxon>Pythiaceae</taxon>
        <taxon>Pythium</taxon>
    </lineage>
</organism>
<dbReference type="AlphaFoldDB" id="A0A8K1CG87"/>
<dbReference type="OrthoDB" id="261960at2759"/>
<dbReference type="Proteomes" id="UP000794436">
    <property type="component" value="Unassembled WGS sequence"/>
</dbReference>
<proteinExistence type="predicted"/>
<dbReference type="PROSITE" id="PS51397">
    <property type="entry name" value="WLM"/>
    <property type="match status" value="1"/>
</dbReference>
<dbReference type="InterPro" id="IPR053000">
    <property type="entry name" value="WSS1-like_metalloprotease"/>
</dbReference>
<dbReference type="GO" id="GO:0008237">
    <property type="term" value="F:metallopeptidase activity"/>
    <property type="evidence" value="ECO:0007669"/>
    <property type="project" value="TreeGrafter"/>
</dbReference>
<dbReference type="GO" id="GO:0005634">
    <property type="term" value="C:nucleus"/>
    <property type="evidence" value="ECO:0007669"/>
    <property type="project" value="TreeGrafter"/>
</dbReference>
<dbReference type="InterPro" id="IPR013536">
    <property type="entry name" value="WLM_dom"/>
</dbReference>
<dbReference type="Pfam" id="PF08325">
    <property type="entry name" value="WLM"/>
    <property type="match status" value="1"/>
</dbReference>
<feature type="domain" description="WLM" evidence="1">
    <location>
        <begin position="1"/>
        <end position="216"/>
    </location>
</feature>
<keyword evidence="3" id="KW-1185">Reference proteome</keyword>
<protein>
    <recommendedName>
        <fullName evidence="1">WLM domain-containing protein</fullName>
    </recommendedName>
</protein>
<dbReference type="PANTHER" id="PTHR46622:SF1">
    <property type="entry name" value="DNA-DEPENDENT METALLOPROTEASE WSS1"/>
    <property type="match status" value="1"/>
</dbReference>
<dbReference type="EMBL" id="SPLM01000073">
    <property type="protein sequence ID" value="TMW62448.1"/>
    <property type="molecule type" value="Genomic_DNA"/>
</dbReference>
<evidence type="ECO:0000259" key="1">
    <source>
        <dbReference type="PROSITE" id="PS51397"/>
    </source>
</evidence>
<reference evidence="2" key="1">
    <citation type="submission" date="2019-03" db="EMBL/GenBank/DDBJ databases">
        <title>Long read genome sequence of the mycoparasitic Pythium oligandrum ATCC 38472 isolated from sugarbeet rhizosphere.</title>
        <authorList>
            <person name="Gaulin E."/>
        </authorList>
    </citation>
    <scope>NUCLEOTIDE SEQUENCE</scope>
    <source>
        <strain evidence="2">ATCC 38472_TT</strain>
    </source>
</reference>
<accession>A0A8K1CG87</accession>
<sequence>MTSMTSFAIGEIRALVRRADRSAAQTVLEKIADAVLPIMTKRRFRVRTLREFFPKNPHLLGMNVNRGATIYIRLRPQSLPDTFLPYEALLETMLHELTHMVHGPHNSAFYKLLDELKDEMESLMVRGLVGQEGARFYDAGVGHSIQTEVSHIPVRHTNDNHAAVLAAKRREHYQRLLGGVTSQRLGSAGSMTSTSRTLAPRELRLRALEAAERRRRDNTECGNVVIAGTTSTPETIELLGLDDTDDGENEMEQTPVGRPLHSSTPAVVINLVDEEDEIVPIFIESSNQVIDLTIDSND</sequence>
<dbReference type="PANTHER" id="PTHR46622">
    <property type="entry name" value="DNA-DEPENDENT METALLOPROTEASE WSS1"/>
    <property type="match status" value="1"/>
</dbReference>
<evidence type="ECO:0000313" key="3">
    <source>
        <dbReference type="Proteomes" id="UP000794436"/>
    </source>
</evidence>
<gene>
    <name evidence="2" type="ORF">Poli38472_005066</name>
</gene>